<evidence type="ECO:0000313" key="7">
    <source>
        <dbReference type="Proteomes" id="UP001149165"/>
    </source>
</evidence>
<protein>
    <submittedName>
        <fullName evidence="6">HSP20-like chaperone</fullName>
    </submittedName>
</protein>
<feature type="domain" description="SHSP" evidence="5">
    <location>
        <begin position="51"/>
        <end position="197"/>
    </location>
</feature>
<evidence type="ECO:0000256" key="3">
    <source>
        <dbReference type="RuleBase" id="RU003616"/>
    </source>
</evidence>
<dbReference type="InterPro" id="IPR008978">
    <property type="entry name" value="HSP20-like_chaperone"/>
</dbReference>
<dbReference type="SUPFAM" id="SSF49764">
    <property type="entry name" value="HSP20-like chaperones"/>
    <property type="match status" value="1"/>
</dbReference>
<dbReference type="PANTHER" id="PTHR11527">
    <property type="entry name" value="HEAT-SHOCK PROTEIN 20 FAMILY MEMBER"/>
    <property type="match status" value="1"/>
</dbReference>
<proteinExistence type="inferred from homology"/>
<dbReference type="Proteomes" id="UP001149165">
    <property type="component" value="Unassembled WGS sequence"/>
</dbReference>
<evidence type="ECO:0000256" key="1">
    <source>
        <dbReference type="ARBA" id="ARBA00023016"/>
    </source>
</evidence>
<dbReference type="InterPro" id="IPR002068">
    <property type="entry name" value="A-crystallin/Hsp20_dom"/>
</dbReference>
<dbReference type="PROSITE" id="PS01031">
    <property type="entry name" value="SHSP"/>
    <property type="match status" value="1"/>
</dbReference>
<evidence type="ECO:0000259" key="5">
    <source>
        <dbReference type="PROSITE" id="PS01031"/>
    </source>
</evidence>
<organism evidence="6 7">
    <name type="scientific">Penicillium angulare</name>
    <dbReference type="NCBI Taxonomy" id="116970"/>
    <lineage>
        <taxon>Eukaryota</taxon>
        <taxon>Fungi</taxon>
        <taxon>Dikarya</taxon>
        <taxon>Ascomycota</taxon>
        <taxon>Pezizomycotina</taxon>
        <taxon>Eurotiomycetes</taxon>
        <taxon>Eurotiomycetidae</taxon>
        <taxon>Eurotiales</taxon>
        <taxon>Aspergillaceae</taxon>
        <taxon>Penicillium</taxon>
    </lineage>
</organism>
<dbReference type="EMBL" id="JAPQKH010000001">
    <property type="protein sequence ID" value="KAJ5115704.1"/>
    <property type="molecule type" value="Genomic_DNA"/>
</dbReference>
<name>A0A9W9GBE8_9EURO</name>
<feature type="compositionally biased region" description="Basic and acidic residues" evidence="4">
    <location>
        <begin position="128"/>
        <end position="139"/>
    </location>
</feature>
<dbReference type="Gene3D" id="2.60.40.790">
    <property type="match status" value="1"/>
</dbReference>
<evidence type="ECO:0000256" key="4">
    <source>
        <dbReference type="SAM" id="MobiDB-lite"/>
    </source>
</evidence>
<dbReference type="OrthoDB" id="1431247at2759"/>
<dbReference type="AlphaFoldDB" id="A0A9W9GBE8"/>
<feature type="region of interest" description="Disordered" evidence="4">
    <location>
        <begin position="103"/>
        <end position="139"/>
    </location>
</feature>
<comment type="caution">
    <text evidence="6">The sequence shown here is derived from an EMBL/GenBank/DDBJ whole genome shotgun (WGS) entry which is preliminary data.</text>
</comment>
<dbReference type="Pfam" id="PF00011">
    <property type="entry name" value="HSP20"/>
    <property type="match status" value="1"/>
</dbReference>
<reference evidence="6" key="1">
    <citation type="submission" date="2022-11" db="EMBL/GenBank/DDBJ databases">
        <authorList>
            <person name="Petersen C."/>
        </authorList>
    </citation>
    <scope>NUCLEOTIDE SEQUENCE</scope>
    <source>
        <strain evidence="6">IBT 30069</strain>
    </source>
</reference>
<keyword evidence="7" id="KW-1185">Reference proteome</keyword>
<evidence type="ECO:0000313" key="6">
    <source>
        <dbReference type="EMBL" id="KAJ5115704.1"/>
    </source>
</evidence>
<dbReference type="InterPro" id="IPR031107">
    <property type="entry name" value="Small_HSP"/>
</dbReference>
<reference evidence="6" key="2">
    <citation type="journal article" date="2023" name="IMA Fungus">
        <title>Comparative genomic study of the Penicillium genus elucidates a diverse pangenome and 15 lateral gene transfer events.</title>
        <authorList>
            <person name="Petersen C."/>
            <person name="Sorensen T."/>
            <person name="Nielsen M.R."/>
            <person name="Sondergaard T.E."/>
            <person name="Sorensen J.L."/>
            <person name="Fitzpatrick D.A."/>
            <person name="Frisvad J.C."/>
            <person name="Nielsen K.L."/>
        </authorList>
    </citation>
    <scope>NUCLEOTIDE SEQUENCE</scope>
    <source>
        <strain evidence="6">IBT 30069</strain>
    </source>
</reference>
<comment type="similarity">
    <text evidence="2 3">Belongs to the small heat shock protein (HSP20) family.</text>
</comment>
<keyword evidence="1" id="KW-0346">Stress response</keyword>
<sequence>MPLQFHQPLPGLPHVHVPILGDLSQFNPPTMSRALDAVDGSHHRRSAHNPRPRHVVTPRFDVRESADAYHLDGDFPGISQSDISIEFSDAQTMVVKAHVEREHHRATPTANENMPDESAEATTEAGEDPEKKDAKKDTKKALTHRYLATERRVGEFQRPFFFTTRVDQDGVKASLKNGVLSITVPKAKGAGKKIIVE</sequence>
<evidence type="ECO:0000256" key="2">
    <source>
        <dbReference type="PROSITE-ProRule" id="PRU00285"/>
    </source>
</evidence>
<gene>
    <name evidence="6" type="ORF">N7456_000052</name>
</gene>
<accession>A0A9W9GBE8</accession>